<dbReference type="Gene3D" id="4.10.240.10">
    <property type="entry name" value="Zn(2)-C6 fungal-type DNA-binding domain"/>
    <property type="match status" value="1"/>
</dbReference>
<reference evidence="5" key="1">
    <citation type="journal article" date="2014" name="Genome Announc.">
        <title>Draft genome sequence of Colletotrichum sublineola, a destructive pathogen of cultivated sorghum.</title>
        <authorList>
            <person name="Baroncelli R."/>
            <person name="Sanz-Martin J.M."/>
            <person name="Rech G.E."/>
            <person name="Sukno S.A."/>
            <person name="Thon M.R."/>
        </authorList>
    </citation>
    <scope>NUCLEOTIDE SEQUENCE [LARGE SCALE GENOMIC DNA]</scope>
    <source>
        <strain evidence="5">TX430BB</strain>
    </source>
</reference>
<dbReference type="CDD" id="cd00067">
    <property type="entry name" value="GAL4"/>
    <property type="match status" value="1"/>
</dbReference>
<dbReference type="SMART" id="SM00066">
    <property type="entry name" value="GAL4"/>
    <property type="match status" value="1"/>
</dbReference>
<proteinExistence type="predicted"/>
<dbReference type="GO" id="GO:0008270">
    <property type="term" value="F:zinc ion binding"/>
    <property type="evidence" value="ECO:0007669"/>
    <property type="project" value="InterPro"/>
</dbReference>
<organism evidence="4 5">
    <name type="scientific">Colletotrichum sublineola</name>
    <name type="common">Sorghum anthracnose fungus</name>
    <dbReference type="NCBI Taxonomy" id="1173701"/>
    <lineage>
        <taxon>Eukaryota</taxon>
        <taxon>Fungi</taxon>
        <taxon>Dikarya</taxon>
        <taxon>Ascomycota</taxon>
        <taxon>Pezizomycotina</taxon>
        <taxon>Sordariomycetes</taxon>
        <taxon>Hypocreomycetidae</taxon>
        <taxon>Glomerellales</taxon>
        <taxon>Glomerellaceae</taxon>
        <taxon>Colletotrichum</taxon>
        <taxon>Colletotrichum graminicola species complex</taxon>
    </lineage>
</organism>
<dbReference type="PROSITE" id="PS50048">
    <property type="entry name" value="ZN2_CY6_FUNGAL_2"/>
    <property type="match status" value="1"/>
</dbReference>
<evidence type="ECO:0000313" key="5">
    <source>
        <dbReference type="Proteomes" id="UP000027238"/>
    </source>
</evidence>
<dbReference type="AlphaFoldDB" id="A0A066WVI5"/>
<feature type="region of interest" description="Disordered" evidence="2">
    <location>
        <begin position="325"/>
        <end position="353"/>
    </location>
</feature>
<feature type="domain" description="Zn(2)-C6 fungal-type" evidence="3">
    <location>
        <begin position="12"/>
        <end position="55"/>
    </location>
</feature>
<dbReference type="Proteomes" id="UP000027238">
    <property type="component" value="Unassembled WGS sequence"/>
</dbReference>
<dbReference type="HOGENOM" id="CLU_494289_0_0_1"/>
<dbReference type="InterPro" id="IPR036864">
    <property type="entry name" value="Zn2-C6_fun-type_DNA-bd_sf"/>
</dbReference>
<keyword evidence="1" id="KW-0539">Nucleus</keyword>
<feature type="compositionally biased region" description="Polar residues" evidence="2">
    <location>
        <begin position="325"/>
        <end position="346"/>
    </location>
</feature>
<dbReference type="OMA" id="HILRAYD"/>
<dbReference type="EMBL" id="JMSE01001462">
    <property type="protein sequence ID" value="KDN60908.1"/>
    <property type="molecule type" value="Genomic_DNA"/>
</dbReference>
<dbReference type="eggNOG" id="ENOG502SV6T">
    <property type="taxonomic scope" value="Eukaryota"/>
</dbReference>
<dbReference type="STRING" id="1173701.A0A066WVI5"/>
<evidence type="ECO:0000259" key="3">
    <source>
        <dbReference type="PROSITE" id="PS50048"/>
    </source>
</evidence>
<feature type="region of interest" description="Disordered" evidence="2">
    <location>
        <begin position="96"/>
        <end position="121"/>
    </location>
</feature>
<accession>A0A066WVI5</accession>
<feature type="region of interest" description="Disordered" evidence="2">
    <location>
        <begin position="202"/>
        <end position="230"/>
    </location>
</feature>
<evidence type="ECO:0000313" key="4">
    <source>
        <dbReference type="EMBL" id="KDN60908.1"/>
    </source>
</evidence>
<comment type="caution">
    <text evidence="4">The sequence shown here is derived from an EMBL/GenBank/DDBJ whole genome shotgun (WGS) entry which is preliminary data.</text>
</comment>
<dbReference type="SUPFAM" id="SSF57701">
    <property type="entry name" value="Zn2/Cys6 DNA-binding domain"/>
    <property type="match status" value="1"/>
</dbReference>
<dbReference type="GO" id="GO:0000981">
    <property type="term" value="F:DNA-binding transcription factor activity, RNA polymerase II-specific"/>
    <property type="evidence" value="ECO:0007669"/>
    <property type="project" value="InterPro"/>
</dbReference>
<feature type="compositionally biased region" description="Polar residues" evidence="2">
    <location>
        <begin position="96"/>
        <end position="105"/>
    </location>
</feature>
<evidence type="ECO:0000256" key="1">
    <source>
        <dbReference type="ARBA" id="ARBA00023242"/>
    </source>
</evidence>
<keyword evidence="5" id="KW-1185">Reference proteome</keyword>
<evidence type="ECO:0000256" key="2">
    <source>
        <dbReference type="SAM" id="MobiDB-lite"/>
    </source>
</evidence>
<gene>
    <name evidence="4" type="ORF">CSUB01_10984</name>
</gene>
<dbReference type="OrthoDB" id="3434319at2759"/>
<protein>
    <recommendedName>
        <fullName evidence="3">Zn(2)-C6 fungal-type domain-containing protein</fullName>
    </recommendedName>
</protein>
<name>A0A066WVI5_COLSU</name>
<sequence length="576" mass="63325">MHNYSSGSRRSACDRCRVHKLRCARPPSSDFAKEGSGGGLPSCERCVKARTECLYTVHMRRTSMRWRGYERTGSVSPLQRPLDDTLFSGVKAWSHMSQDSGSRSSFPGPMSPGPREGHATYFHNQLNSTDHAPRGQENFSWPRDSDFSGADLPALCGDFPALFSAGVNMGGNSTSSSNPYSHNPGSLASLPMQYAKEGYPNLQATSDRDSSGPTSSAKSNAPGVESDNNLKAMPEQISVKQHGTRVDSLQRLIELTSQLLECFGHTEDHVVELEDLLADWPCGKTRAAQAHGEPETGKNMVGMLLECSQVFLDIMERLKRLETAQQESQDGYSPASTDSSYANSTGMEVGSDEAKTGINQYSSMAHRRLDSRDSGVVADDIGLFDFSEALQSRQQEPAAAPVMQFHQPSGFPTVPTTFTIISCYMWLFRGYEVVFAAVHNALLAQKHEGQLGRQRSTNEEQEELVILPNVKIGGFDLSYYPHLQIEMLVHVSCQMMQRIEAVLVIDPASCKSRDLQSPLMETQNRVFDMLGAPAHLRAFLHGAESSSGDEGHDSARLSLDRGVVNDILQTLRFGTR</sequence>
<dbReference type="InterPro" id="IPR001138">
    <property type="entry name" value="Zn2Cys6_DnaBD"/>
</dbReference>